<evidence type="ECO:0000256" key="5">
    <source>
        <dbReference type="ARBA" id="ARBA00022741"/>
    </source>
</evidence>
<keyword evidence="4" id="KW-0677">Repeat</keyword>
<dbReference type="Pfam" id="PF13676">
    <property type="entry name" value="TIR_2"/>
    <property type="match status" value="1"/>
</dbReference>
<dbReference type="InterPro" id="IPR035897">
    <property type="entry name" value="Toll_tir_struct_dom_sf"/>
</dbReference>
<evidence type="ECO:0000259" key="15">
    <source>
        <dbReference type="PROSITE" id="PS51424"/>
    </source>
</evidence>
<keyword evidence="7" id="KW-0418">Kinase</keyword>
<evidence type="ECO:0000256" key="10">
    <source>
        <dbReference type="ARBA" id="ARBA00047899"/>
    </source>
</evidence>
<keyword evidence="3" id="KW-0479">Metal-binding</keyword>
<reference evidence="16" key="1">
    <citation type="submission" date="2022-01" db="EMBL/GenBank/DDBJ databases">
        <authorList>
            <person name="Braso-Vives M."/>
        </authorList>
    </citation>
    <scope>NUCLEOTIDE SEQUENCE</scope>
</reference>
<evidence type="ECO:0000256" key="2">
    <source>
        <dbReference type="ARBA" id="ARBA00022679"/>
    </source>
</evidence>
<dbReference type="InterPro" id="IPR032171">
    <property type="entry name" value="COR-A"/>
</dbReference>
<dbReference type="InterPro" id="IPR027417">
    <property type="entry name" value="P-loop_NTPase"/>
</dbReference>
<gene>
    <name evidence="16" type="primary">NEURL1B</name>
    <name evidence="16" type="ORF">BLAG_LOCUS17159</name>
</gene>
<keyword evidence="2" id="KW-0808">Transferase</keyword>
<name>A0A8J9ZQU6_BRALA</name>
<feature type="region of interest" description="Disordered" evidence="12">
    <location>
        <begin position="372"/>
        <end position="407"/>
    </location>
</feature>
<accession>A0A8J9ZQU6</accession>
<protein>
    <recommendedName>
        <fullName evidence="1">non-specific serine/threonine protein kinase</fullName>
        <ecNumber evidence="1">2.7.11.1</ecNumber>
    </recommendedName>
</protein>
<dbReference type="Gene3D" id="3.40.50.300">
    <property type="entry name" value="P-loop containing nucleotide triphosphate hydrolases"/>
    <property type="match status" value="1"/>
</dbReference>
<feature type="compositionally biased region" description="Polar residues" evidence="12">
    <location>
        <begin position="1"/>
        <end position="12"/>
    </location>
</feature>
<dbReference type="InterPro" id="IPR020859">
    <property type="entry name" value="ROC"/>
</dbReference>
<dbReference type="GO" id="GO:0008270">
    <property type="term" value="F:zinc ion binding"/>
    <property type="evidence" value="ECO:0007669"/>
    <property type="project" value="UniProtKB-KW"/>
</dbReference>
<evidence type="ECO:0000259" key="14">
    <source>
        <dbReference type="PROSITE" id="PS51065"/>
    </source>
</evidence>
<feature type="compositionally biased region" description="Polar residues" evidence="12">
    <location>
        <begin position="66"/>
        <end position="83"/>
    </location>
</feature>
<dbReference type="InterPro" id="IPR011029">
    <property type="entry name" value="DEATH-like_dom_sf"/>
</dbReference>
<feature type="domain" description="NHR" evidence="14">
    <location>
        <begin position="89"/>
        <end position="244"/>
    </location>
</feature>
<dbReference type="Pfam" id="PF16095">
    <property type="entry name" value="COR-A"/>
    <property type="match status" value="1"/>
</dbReference>
<organism evidence="16 17">
    <name type="scientific">Branchiostoma lanceolatum</name>
    <name type="common">Common lancelet</name>
    <name type="synonym">Amphioxus lanceolatum</name>
    <dbReference type="NCBI Taxonomy" id="7740"/>
    <lineage>
        <taxon>Eukaryota</taxon>
        <taxon>Metazoa</taxon>
        <taxon>Chordata</taxon>
        <taxon>Cephalochordata</taxon>
        <taxon>Leptocardii</taxon>
        <taxon>Amphioxiformes</taxon>
        <taxon>Branchiostomatidae</taxon>
        <taxon>Branchiostoma</taxon>
    </lineage>
</organism>
<keyword evidence="5" id="KW-0547">Nucleotide-binding</keyword>
<evidence type="ECO:0000256" key="1">
    <source>
        <dbReference type="ARBA" id="ARBA00012513"/>
    </source>
</evidence>
<evidence type="ECO:0000256" key="11">
    <source>
        <dbReference type="ARBA" id="ARBA00048679"/>
    </source>
</evidence>
<dbReference type="EC" id="2.7.11.1" evidence="1"/>
<dbReference type="Gene3D" id="3.40.50.10140">
    <property type="entry name" value="Toll/interleukin-1 receptor homology (TIR) domain"/>
    <property type="match status" value="1"/>
</dbReference>
<evidence type="ECO:0000256" key="7">
    <source>
        <dbReference type="ARBA" id="ARBA00022777"/>
    </source>
</evidence>
<dbReference type="Gene3D" id="1.10.533.10">
    <property type="entry name" value="Death Domain, Fas"/>
    <property type="match status" value="1"/>
</dbReference>
<keyword evidence="8" id="KW-0862">Zinc</keyword>
<dbReference type="PROSITE" id="PS50017">
    <property type="entry name" value="DEATH_DOMAIN"/>
    <property type="match status" value="1"/>
</dbReference>
<feature type="compositionally biased region" description="Polar residues" evidence="12">
    <location>
        <begin position="385"/>
        <end position="399"/>
    </location>
</feature>
<dbReference type="Pfam" id="PF07177">
    <property type="entry name" value="Neuralized"/>
    <property type="match status" value="1"/>
</dbReference>
<dbReference type="SMART" id="SM00005">
    <property type="entry name" value="DEATH"/>
    <property type="match status" value="1"/>
</dbReference>
<feature type="region of interest" description="Disordered" evidence="12">
    <location>
        <begin position="51"/>
        <end position="83"/>
    </location>
</feature>
<evidence type="ECO:0000256" key="6">
    <source>
        <dbReference type="ARBA" id="ARBA00022771"/>
    </source>
</evidence>
<dbReference type="OrthoDB" id="6078042at2759"/>
<dbReference type="InterPro" id="IPR006573">
    <property type="entry name" value="NHR_dom"/>
</dbReference>
<feature type="region of interest" description="Disordered" evidence="12">
    <location>
        <begin position="1"/>
        <end position="33"/>
    </location>
</feature>
<comment type="catalytic activity">
    <reaction evidence="11">
        <text>L-seryl-[protein] + ATP = O-phospho-L-seryl-[protein] + ADP + H(+)</text>
        <dbReference type="Rhea" id="RHEA:17989"/>
        <dbReference type="Rhea" id="RHEA-COMP:9863"/>
        <dbReference type="Rhea" id="RHEA-COMP:11604"/>
        <dbReference type="ChEBI" id="CHEBI:15378"/>
        <dbReference type="ChEBI" id="CHEBI:29999"/>
        <dbReference type="ChEBI" id="CHEBI:30616"/>
        <dbReference type="ChEBI" id="CHEBI:83421"/>
        <dbReference type="ChEBI" id="CHEBI:456216"/>
        <dbReference type="EC" id="2.7.11.1"/>
    </reaction>
</comment>
<evidence type="ECO:0000256" key="3">
    <source>
        <dbReference type="ARBA" id="ARBA00022723"/>
    </source>
</evidence>
<proteinExistence type="predicted"/>
<evidence type="ECO:0000256" key="9">
    <source>
        <dbReference type="ARBA" id="ARBA00022840"/>
    </source>
</evidence>
<dbReference type="GO" id="GO:0005524">
    <property type="term" value="F:ATP binding"/>
    <property type="evidence" value="ECO:0007669"/>
    <property type="project" value="UniProtKB-KW"/>
</dbReference>
<dbReference type="Proteomes" id="UP000838412">
    <property type="component" value="Chromosome 4"/>
</dbReference>
<evidence type="ECO:0000313" key="17">
    <source>
        <dbReference type="Proteomes" id="UP000838412"/>
    </source>
</evidence>
<dbReference type="InterPro" id="IPR036388">
    <property type="entry name" value="WH-like_DNA-bd_sf"/>
</dbReference>
<evidence type="ECO:0000313" key="16">
    <source>
        <dbReference type="EMBL" id="CAH1261861.1"/>
    </source>
</evidence>
<dbReference type="PROSITE" id="PS51065">
    <property type="entry name" value="NHR"/>
    <property type="match status" value="1"/>
</dbReference>
<comment type="catalytic activity">
    <reaction evidence="10">
        <text>L-threonyl-[protein] + ATP = O-phospho-L-threonyl-[protein] + ADP + H(+)</text>
        <dbReference type="Rhea" id="RHEA:46608"/>
        <dbReference type="Rhea" id="RHEA-COMP:11060"/>
        <dbReference type="Rhea" id="RHEA-COMP:11605"/>
        <dbReference type="ChEBI" id="CHEBI:15378"/>
        <dbReference type="ChEBI" id="CHEBI:30013"/>
        <dbReference type="ChEBI" id="CHEBI:30616"/>
        <dbReference type="ChEBI" id="CHEBI:61977"/>
        <dbReference type="ChEBI" id="CHEBI:456216"/>
        <dbReference type="EC" id="2.7.11.1"/>
    </reaction>
</comment>
<dbReference type="PANTHER" id="PTHR47508">
    <property type="entry name" value="SAM DOMAIN-CONTAINING PROTEIN-RELATED"/>
    <property type="match status" value="1"/>
</dbReference>
<evidence type="ECO:0000256" key="8">
    <source>
        <dbReference type="ARBA" id="ARBA00022833"/>
    </source>
</evidence>
<keyword evidence="9" id="KW-0067">ATP-binding</keyword>
<keyword evidence="17" id="KW-1185">Reference proteome</keyword>
<dbReference type="GO" id="GO:0007165">
    <property type="term" value="P:signal transduction"/>
    <property type="evidence" value="ECO:0007669"/>
    <property type="project" value="InterPro"/>
</dbReference>
<feature type="region of interest" description="Disordered" evidence="12">
    <location>
        <begin position="1244"/>
        <end position="1287"/>
    </location>
</feature>
<feature type="compositionally biased region" description="Basic and acidic residues" evidence="12">
    <location>
        <begin position="372"/>
        <end position="381"/>
    </location>
</feature>
<dbReference type="InterPro" id="IPR043136">
    <property type="entry name" value="B30.2/SPRY_sf"/>
</dbReference>
<dbReference type="InterPro" id="IPR000157">
    <property type="entry name" value="TIR_dom"/>
</dbReference>
<evidence type="ECO:0000256" key="12">
    <source>
        <dbReference type="SAM" id="MobiDB-lite"/>
    </source>
</evidence>
<dbReference type="SUPFAM" id="SSF52200">
    <property type="entry name" value="Toll/Interleukin receptor TIR domain"/>
    <property type="match status" value="1"/>
</dbReference>
<dbReference type="SMART" id="SM00588">
    <property type="entry name" value="NEUZ"/>
    <property type="match status" value="1"/>
</dbReference>
<dbReference type="PANTHER" id="PTHR47508:SF4">
    <property type="match status" value="1"/>
</dbReference>
<dbReference type="InterPro" id="IPR000488">
    <property type="entry name" value="Death_dom"/>
</dbReference>
<dbReference type="GO" id="GO:0016301">
    <property type="term" value="F:kinase activity"/>
    <property type="evidence" value="ECO:0007669"/>
    <property type="project" value="UniProtKB-KW"/>
</dbReference>
<dbReference type="Gene3D" id="3.30.70.1390">
    <property type="entry name" value="ROC domain from the Parkinson's disease-associated leucine-rich repeat kinase 2"/>
    <property type="match status" value="2"/>
</dbReference>
<keyword evidence="6" id="KW-0863">Zinc-finger</keyword>
<dbReference type="SUPFAM" id="SSF52540">
    <property type="entry name" value="P-loop containing nucleoside triphosphate hydrolases"/>
    <property type="match status" value="1"/>
</dbReference>
<sequence>MTESSLPFLSSFTGGGKKKKRAPVKSTFDNQTESIDKLSFDNQSLSGVAKKSIFSKGNHERDRDQSITSLDESTSSNQSHDNQSLSGVAMYFHTVHGTAVTLSDDRTTATRGDGFCNGITFGAAPMEVGEEISIEFVSTTSSWSGMMRFGVTSVDPGTLKQEDLPRYAVPDLTNKEGYWAKSMAEGLGEPGNLMKFHVDAEGNLRYSINNDDKGVFLSGIPTDTLLWALLDVYGMTTAIKFVNTDDVPTEILARGPHAMRAFKLAASSGTKPVFRTRLMLVGQDRVGKTSLKKSLTGQTYDSGEISTDGIDTSDACEINVQDATSWKVHGNQEDNADTSKMGVLDGSFGVEEEYAQAVAQNIVKALVAERRKNKERKEPAKPAEISTTGPAKSTETAPSTDHGEQPAEADQIVEVYNKAPEPALKDNDLLKDMPPRVLELVTGLLKEAEEHGLEHKPAGEATRPNIIMKIWDFAGQSVYYTTHQVFLTPRAVYTVAFNLCHDLDAKALTQVRRSEGSDDKAKIEWEESEMTNMDFLEFWISSIHAHTSDNKPKVGSKGHKSPPIFLVGTHRNALDPDPAACEKKTREIFAKIRKNLKGRPMEGHVITPYYAVENGLEDDTEIAKLRQHIEEVAYSEPYMGEHMPIRWLKFEQFVAQETENGVDSLTLEEVQESVKKFGIDSKDELVAMLGFYHDLGTIVYFGTQGAVDDTLQKTVIFRPQWLVDTFKRVITVKDIDDQWDRFSEAWARLDAEGVLEDSLIDYMWRDVLHQKPLLLNLMDKFDLLCERLPPKKITAEDRADWVKSYYVPSRLRQKPHDLETVTDQPHFSFFLWFHGFLPDGLFHRVLTRAVRWAQECGGREPQLYHRTARFFLDEEHDYLLEMAPLRLSRIKVSVVRVMDLSDDAEDDDLGETKLPPPDPQACAKVRHFVDATLSDLQEMWMKRIKYSVSVPCPCGDEEEHFLSLDQCLSGKVVLCRKNKRVKTLPIRKYFPSEAVTARPAAPTAAPLQPGQLPPWAPEAAKLLNSDRNANDWAELANRLGYSSQKTETFMKSADPTSALLRDWLDGSGEAAVDLVIKALENMGRDDVLQVIRGGQGAADVQPAIFISYQWDIQDRVRDLRGRLEAAGYPCWMDIGQMGGGDALYEKIDQGMRASKVVIACLTTKYSVSQNCSKEINLANLLGKTIIPIMFQKIDWPPPGGMSLIFSPLLYIDMTSNGGGHGGAGIHSKLETKFQEVVERIQTTIQPVGAGKTGGTAPEEPDKQAGSPAKRPNTAARRPSSAVSQAQVTKCGACAIL</sequence>
<dbReference type="Pfam" id="PF00531">
    <property type="entry name" value="Death"/>
    <property type="match status" value="1"/>
</dbReference>
<evidence type="ECO:0000256" key="4">
    <source>
        <dbReference type="ARBA" id="ARBA00022737"/>
    </source>
</evidence>
<dbReference type="PROSITE" id="PS51424">
    <property type="entry name" value="ROC"/>
    <property type="match status" value="1"/>
</dbReference>
<feature type="domain" description="Death" evidence="13">
    <location>
        <begin position="1031"/>
        <end position="1095"/>
    </location>
</feature>
<feature type="domain" description="Roc" evidence="15">
    <location>
        <begin position="269"/>
        <end position="636"/>
    </location>
</feature>
<dbReference type="SUPFAM" id="SSF47986">
    <property type="entry name" value="DEATH domain"/>
    <property type="match status" value="1"/>
</dbReference>
<dbReference type="EMBL" id="OV696689">
    <property type="protein sequence ID" value="CAH1261861.1"/>
    <property type="molecule type" value="Genomic_DNA"/>
</dbReference>
<dbReference type="Gene3D" id="1.10.10.10">
    <property type="entry name" value="Winged helix-like DNA-binding domain superfamily/Winged helix DNA-binding domain"/>
    <property type="match status" value="1"/>
</dbReference>
<dbReference type="FunFam" id="2.60.120.920:FF:000005">
    <property type="entry name" value="Putative E3 ubiquitin-protein ligase NEURL1B"/>
    <property type="match status" value="1"/>
</dbReference>
<dbReference type="Gene3D" id="2.60.120.920">
    <property type="match status" value="1"/>
</dbReference>
<evidence type="ECO:0000259" key="13">
    <source>
        <dbReference type="PROSITE" id="PS50017"/>
    </source>
</evidence>